<name>A0ACD3YRD7_FUSSC</name>
<dbReference type="Proteomes" id="UP000830768">
    <property type="component" value="Chromosome 1"/>
</dbReference>
<sequence>MSDKVKPNTPIQQTISNHVGTVEDVRLKRDFGTWGILSIAWNMVNIFGGMSYIFVVGFSAGGIPSIFYGFIGSSFCVLCIMATLAECASMFPTAGGAYHFATFLAPEKYRRYISYPLGWLNYLGWVFTIASCSAIATGLTFSLVNLCKPEVSVTTRWQLFLVYIAWCTMAWAVNAFMLPGVGYLENFGCAASMVGFVGFVIALLARSSKADAAFVFKDIVNETGYSTAAMAVVLGLYNSMVAFICLDAACHMAEELPHPAVQIPRVLYITMATQFTVGVIYILTIGFSITDINAIIKTPTGVPIIEVVRQGLKSDAAAIVFNVILLINFMSSTTGAMLASSRQGYALARDGGLFFKQALTNIQPRFMVPLQSLNLCFGLSILIGIVYLFSTQAFNALLGAEALFMLLSYAAPSLMMLIFGRAQLKTTKFSLHRLGYFCAVVAVVYTAIVTVLVMIPQVHPVTASNMNYTILFAGIFAILCLIMWVLDARKSYKPPAFEQFVVNVAPPEDREVFVEGDKSHHKHGVE</sequence>
<protein>
    <submittedName>
        <fullName evidence="1">Uncharacterized protein</fullName>
    </submittedName>
</protein>
<proteinExistence type="predicted"/>
<reference evidence="1" key="1">
    <citation type="submission" date="2021-11" db="EMBL/GenBank/DDBJ databases">
        <title>Fusarium solani-melongenae Genome sequencing and assembly.</title>
        <authorList>
            <person name="Xie S."/>
            <person name="Huang L."/>
            <person name="Zhang X."/>
        </authorList>
    </citation>
    <scope>NUCLEOTIDE SEQUENCE</scope>
    <source>
        <strain evidence="1">CRI 24-3</strain>
    </source>
</reference>
<organism evidence="1 2">
    <name type="scientific">Fusarium solani subsp. cucurbitae</name>
    <name type="common">Neocosmosporum cucurbitae</name>
    <dbReference type="NCBI Taxonomy" id="2747967"/>
    <lineage>
        <taxon>Eukaryota</taxon>
        <taxon>Fungi</taxon>
        <taxon>Dikarya</taxon>
        <taxon>Ascomycota</taxon>
        <taxon>Pezizomycotina</taxon>
        <taxon>Sordariomycetes</taxon>
        <taxon>Hypocreomycetidae</taxon>
        <taxon>Hypocreales</taxon>
        <taxon>Nectriaceae</taxon>
        <taxon>Fusarium</taxon>
        <taxon>Fusarium solani species complex</taxon>
    </lineage>
</organism>
<accession>A0ACD3YRD7</accession>
<gene>
    <name evidence="1" type="ORF">LCI18_001343</name>
</gene>
<keyword evidence="2" id="KW-1185">Reference proteome</keyword>
<evidence type="ECO:0000313" key="1">
    <source>
        <dbReference type="EMBL" id="UPK90408.1"/>
    </source>
</evidence>
<evidence type="ECO:0000313" key="2">
    <source>
        <dbReference type="Proteomes" id="UP000830768"/>
    </source>
</evidence>
<dbReference type="EMBL" id="CP090030">
    <property type="protein sequence ID" value="UPK90408.1"/>
    <property type="molecule type" value="Genomic_DNA"/>
</dbReference>